<name>A0AAF0P9K9_9EURY</name>
<feature type="transmembrane region" description="Helical" evidence="1">
    <location>
        <begin position="33"/>
        <end position="53"/>
    </location>
</feature>
<sequence>MRDALLVGGCFALALLCAAVASAITESPALLGITPIGIAIYLIVGVGLPQSLLARRTGSDLQLGLAALAVAGGAVAVIAGIAMGSPNAELSGGVVAILLFVVLGNAIGAVVRQFRDGYRSSTDE</sequence>
<evidence type="ECO:0000313" key="4">
    <source>
        <dbReference type="Proteomes" id="UP001224926"/>
    </source>
</evidence>
<organism evidence="3 4">
    <name type="scientific">Natrinema thermotolerans</name>
    <dbReference type="NCBI Taxonomy" id="121872"/>
    <lineage>
        <taxon>Archaea</taxon>
        <taxon>Methanobacteriati</taxon>
        <taxon>Methanobacteriota</taxon>
        <taxon>Stenosarchaea group</taxon>
        <taxon>Halobacteria</taxon>
        <taxon>Halobacteriales</taxon>
        <taxon>Natrialbaceae</taxon>
        <taxon>Natrinema</taxon>
    </lineage>
</organism>
<dbReference type="GeneID" id="39864479"/>
<keyword evidence="1" id="KW-0472">Membrane</keyword>
<dbReference type="EMBL" id="CP101873">
    <property type="protein sequence ID" value="WMT08018.1"/>
    <property type="molecule type" value="Genomic_DNA"/>
</dbReference>
<gene>
    <name evidence="2" type="ORF">NP511_18625</name>
    <name evidence="3" type="ORF">NP511_21985</name>
</gene>
<reference evidence="3 4" key="1">
    <citation type="submission" date="2022-07" db="EMBL/GenBank/DDBJ databases">
        <title>Two temperate virus in Haloterrigena jeotgali A29.</title>
        <authorList>
            <person name="Deng X."/>
        </authorList>
    </citation>
    <scope>NUCLEOTIDE SEQUENCE [LARGE SCALE GENOMIC DNA]</scope>
    <source>
        <strain evidence="3 4">A29</strain>
    </source>
</reference>
<dbReference type="GeneID" id="84216670"/>
<feature type="transmembrane region" description="Helical" evidence="1">
    <location>
        <begin position="65"/>
        <end position="84"/>
    </location>
</feature>
<dbReference type="EMBL" id="CP101873">
    <property type="protein sequence ID" value="WMT07386.1"/>
    <property type="molecule type" value="Genomic_DNA"/>
</dbReference>
<proteinExistence type="predicted"/>
<feature type="transmembrane region" description="Helical" evidence="1">
    <location>
        <begin position="90"/>
        <end position="111"/>
    </location>
</feature>
<evidence type="ECO:0000313" key="2">
    <source>
        <dbReference type="EMBL" id="WMT07386.1"/>
    </source>
</evidence>
<dbReference type="Proteomes" id="UP001224926">
    <property type="component" value="Chromosome"/>
</dbReference>
<dbReference type="AlphaFoldDB" id="A0AAF0P9K9"/>
<keyword evidence="1" id="KW-1133">Transmembrane helix</keyword>
<evidence type="ECO:0000256" key="1">
    <source>
        <dbReference type="SAM" id="Phobius"/>
    </source>
</evidence>
<dbReference type="RefSeq" id="WP_049966643.1">
    <property type="nucleotide sequence ID" value="NZ_CP101873.1"/>
</dbReference>
<protein>
    <submittedName>
        <fullName evidence="3">Uncharacterized protein</fullName>
    </submittedName>
</protein>
<evidence type="ECO:0000313" key="3">
    <source>
        <dbReference type="EMBL" id="WMT08018.1"/>
    </source>
</evidence>
<accession>A0AAF0P9K9</accession>
<keyword evidence="4" id="KW-1185">Reference proteome</keyword>
<keyword evidence="1" id="KW-0812">Transmembrane</keyword>